<evidence type="ECO:0000256" key="1">
    <source>
        <dbReference type="ARBA" id="ARBA00004141"/>
    </source>
</evidence>
<keyword evidence="4" id="KW-0107">Calcium channel</keyword>
<feature type="transmembrane region" description="Helical" evidence="14">
    <location>
        <begin position="1626"/>
        <end position="1648"/>
    </location>
</feature>
<evidence type="ECO:0000256" key="11">
    <source>
        <dbReference type="ARBA" id="ARBA00023180"/>
    </source>
</evidence>
<feature type="transmembrane region" description="Helical" evidence="14">
    <location>
        <begin position="1728"/>
        <end position="1754"/>
    </location>
</feature>
<name>A0A8S1WSE6_PAROT</name>
<feature type="region of interest" description="Disordered" evidence="13">
    <location>
        <begin position="1"/>
        <end position="52"/>
    </location>
</feature>
<dbReference type="FunFam" id="1.10.287.70:FF:000162">
    <property type="entry name" value="Voltage-gated Ca2+ channel, alpha subunit"/>
    <property type="match status" value="1"/>
</dbReference>
<feature type="domain" description="Ion transport" evidence="15">
    <location>
        <begin position="1130"/>
        <end position="1359"/>
    </location>
</feature>
<sequence>MLRNAVQSDRRNQGSDDQFGIQKKNVLNSPEVTPIRTQQRGESRNSQLIPSLQKITRNTGSRLSVVSRNDKRKSTINSNMSNKKRDKLLREYQDLFQDESFSSDSRSSSKSRISKQLKAFADPKKVDKEIDEEMEFIHKTLNQRMSTISKQQKEISILKGSQKSQLKQTTKSFRSMKQMSQNLHSLAQIKQSTRFRKENSISSSKFLGSSENQEIQSLVKILDKVGVPGQEQAQYTQIIEELEKQCVDLNPNGAPRIKQKVRKTFITLFNQYYGNENPKKQDGDQASMYSIAQNESVFFGNKAHESQIVKNQSNINVTSIMENVFTKKSNQKPISEKMKRLMEDFQLEFNDNSHSIPQSQTSSEVIEDEDDEDEQNYEQSHMNTQTIRDPTAQQDRHIKKYQKKYKRDPIYDPYPLIWESKQDFEWILKDYKLYWDEYPLSKIRRIIVLIVRIINISLYKIISHRLFTIFVLGSIIFNIVFFVQSQDEGLSQDVQDDLRSKKKIILILFIVENVLKLIGLGFFKYIWDLQNIFDVIILVLFILHFNYPDIMVVDFSTARLFRLLTVMSIFSKRLRIMLIAVKHSIKFLLEALLIVIIFSYFFALFGQHLFKGLFQYHCYIAEEGIQTKEECGYNLPCKEHELICAKSLSNPNVPTNFDDIFYSYEQVVRVMIFNEWTEPLYLSMLSFHDFTVIYYILIIFIIGIFGANLIIAVLKIYYSQTLEEYEFEEIKENSEDEDPILNLRIIKNYQIDQDLMDNKKQFTRTRVQDEQPTYLKTNNYGIQPKVLNYKHKYLSARQTREQEEIKNRKRGIKPKTSNIHNLIENFTISNLILSDQSKEQFMQKLYSNEGLEKDYFKLFYIQTFKQNPLYSWRSVINKNFVFNSTSENDIFSAFKQNQQLQRKREREFEFIRKFALRHYYVIKKLEFSFVKQQNHLSETRRDNSETKDLSQRKIRFPIKQKPKKPQVPIQEEFKKDFINQQISFRQNDESPSQCLNPEQIFINNDVDRKSIRKTTTVITKKKKTIKLNDEECDYEEIKHRINRQIPDSQEQPPDFEDVYVQFRMDECRQQIIYRHNWSGNEVIYPNNSVQFKKKLFKLLNNQDTDIWLANFSGFLILIQKYAMIILKNKYAKVFFDSVVLTNILLLSLIGYVDEKKIKKINDLFILILIAELVLKLLQFGIIRFCSLTTNIIDTVILTCAFITSVEVMWNLEKENLYLDLLSSFQTFLVYRIIKYNSFAVKIAKITKKSLPSFCNLILLMVTLMFIFAFIGMNLYKNKFPLDTDLGLSQSFDDIQAAFLTVFIRAANDDWIGMMIMGSQYSYEIPTMFYGVISVYVLNLMTIGSILAIILDAFSTFSNHDEDQHKDDQYQIDTEISEDLRNLDTNEVTLNSSESPEKDEQQQPLQSEQKEKVVMEDQIVSTKILQSTKLTRFYYQTKPGEDNKQLFQLVETIKKLVDKLFQDFQFFSNNESQLSLFIFSQENYFRKFCYRFIHYSIYIHFIQMIFFISLINMGFYTYYDNDHEHGNYQYQVISEDIELAINVILLIDSILKIISLGFTQEKGAFTSEFWRLIDFIYQLCYFANCILHYSAFRYVKILKYTRPFRFLYLFEELKYINSAISKSIVDLINILFVQLMVWLIFAIFGVIIYKDKMGYCEHPLNFGVNKEECIKEGNPWVIHLYNFDNLGNAMLTLFRITACDEWVYICQVCLNSRSEDLGPILYGNRWITFIYFILFILVGVLFFMGFFAGILFINFQTYKLILQKQILTKDQQLFADVTKMILTEVPNYSNPPNTFLRRLASDIVKQPSYERLILLTIFFNTAILTFFYDSATIEMQQKLEYIYQLLTCFLILDTYLKILAFGLRRYWGFSWRKIEFFLSFIALIDLIMYLSYDWTKYYYYYTINDHYFILVRLAFALRNLRTLLIIQQFRGLTRLLRILNYSASFLFQILCFLISILLFYGYIGCEFFGKVEKGEYINEYMNFSNIGKALIVLFKACTKNNWVRVMIDVSDRNKHCQDHESEECGPSWIFASTYFYTFLLISSFVAFNLFITALVDQFEKFFHSQNSVLQTYIENIDPFRTVWCKYSSETKGKQMHSKHLANFLLELGPPLGSAIGDNIWDAAKSASNFKIRADQNGYIHFQEVLYETIRFVYRNQIFRTGTPESIQAIKQIDKDIRFRLHYKRIDILDRREHIYDQMHIKGNFNILQEYLFLLMIYRTLKTYAIKTIAKIQNNILSPNSLKKKYFVYDSEDESELNDTNQQIEGCQHQVSLEQENNEQSIQLEATKYITVKGQRKLKFQDETDDSPNQCHVIYLPQSTNREYSQNQSVRGKSALKKQTQQAFNFMDFEAAEQKNLQNPMLDSSNINENSKSYMTDSLIDFEQQINGFHVITKQKPHHSRFSVSSYEESVGTESHNFYKAKKAKQREGRNFVV</sequence>
<evidence type="ECO:0000256" key="12">
    <source>
        <dbReference type="ARBA" id="ARBA00023303"/>
    </source>
</evidence>
<dbReference type="Proteomes" id="UP000683925">
    <property type="component" value="Unassembled WGS sequence"/>
</dbReference>
<dbReference type="Pfam" id="PF00520">
    <property type="entry name" value="Ion_trans"/>
    <property type="match status" value="4"/>
</dbReference>
<evidence type="ECO:0000256" key="7">
    <source>
        <dbReference type="ARBA" id="ARBA00022882"/>
    </source>
</evidence>
<feature type="compositionally biased region" description="Polar residues" evidence="13">
    <location>
        <begin position="377"/>
        <end position="393"/>
    </location>
</feature>
<comment type="caution">
    <text evidence="16">The sequence shown here is derived from an EMBL/GenBank/DDBJ whole genome shotgun (WGS) entry which is preliminary data.</text>
</comment>
<dbReference type="FunFam" id="1.20.120.350:FF:000087">
    <property type="entry name" value="Uncharacterized protein"/>
    <property type="match status" value="1"/>
</dbReference>
<feature type="transmembrane region" description="Helical" evidence="14">
    <location>
        <begin position="692"/>
        <end position="718"/>
    </location>
</feature>
<feature type="transmembrane region" description="Helical" evidence="14">
    <location>
        <begin position="1937"/>
        <end position="1962"/>
    </location>
</feature>
<evidence type="ECO:0000256" key="9">
    <source>
        <dbReference type="ARBA" id="ARBA00023065"/>
    </source>
</evidence>
<dbReference type="PANTHER" id="PTHR45628:SF7">
    <property type="entry name" value="VOLTAGE-DEPENDENT CALCIUM CHANNEL TYPE A SUBUNIT ALPHA-1"/>
    <property type="match status" value="1"/>
</dbReference>
<evidence type="ECO:0000313" key="16">
    <source>
        <dbReference type="EMBL" id="CAD8192132.1"/>
    </source>
</evidence>
<keyword evidence="10 14" id="KW-0472">Membrane</keyword>
<feature type="transmembrane region" description="Helical" evidence="14">
    <location>
        <begin position="1106"/>
        <end position="1126"/>
    </location>
</feature>
<feature type="transmembrane region" description="Helical" evidence="14">
    <location>
        <begin position="1327"/>
        <end position="1350"/>
    </location>
</feature>
<dbReference type="GO" id="GO:0005891">
    <property type="term" value="C:voltage-gated calcium channel complex"/>
    <property type="evidence" value="ECO:0007669"/>
    <property type="project" value="TreeGrafter"/>
</dbReference>
<feature type="transmembrane region" description="Helical" evidence="14">
    <location>
        <begin position="1840"/>
        <end position="1861"/>
    </location>
</feature>
<evidence type="ECO:0000256" key="2">
    <source>
        <dbReference type="ARBA" id="ARBA00022448"/>
    </source>
</evidence>
<reference evidence="16" key="1">
    <citation type="submission" date="2021-01" db="EMBL/GenBank/DDBJ databases">
        <authorList>
            <consortium name="Genoscope - CEA"/>
            <person name="William W."/>
        </authorList>
    </citation>
    <scope>NUCLEOTIDE SEQUENCE</scope>
</reference>
<feature type="transmembrane region" description="Helical" evidence="14">
    <location>
        <begin position="1811"/>
        <end position="1828"/>
    </location>
</feature>
<evidence type="ECO:0000256" key="4">
    <source>
        <dbReference type="ARBA" id="ARBA00022673"/>
    </source>
</evidence>
<dbReference type="OMA" id="HELICAK"/>
<dbReference type="GO" id="GO:0098703">
    <property type="term" value="P:calcium ion import across plasma membrane"/>
    <property type="evidence" value="ECO:0007669"/>
    <property type="project" value="TreeGrafter"/>
</dbReference>
<feature type="transmembrane region" description="Helical" evidence="14">
    <location>
        <begin position="1574"/>
        <end position="1594"/>
    </location>
</feature>
<dbReference type="FunFam" id="1.20.120.350:FF:000093">
    <property type="entry name" value="Uncharacterized protein"/>
    <property type="match status" value="1"/>
</dbReference>
<keyword evidence="5 14" id="KW-0812">Transmembrane</keyword>
<dbReference type="FunFam" id="1.10.287.70:FF:000310">
    <property type="entry name" value="Uncharacterized protein"/>
    <property type="match status" value="1"/>
</dbReference>
<keyword evidence="3" id="KW-0109">Calcium transport</keyword>
<feature type="transmembrane region" description="Helical" evidence="14">
    <location>
        <begin position="1873"/>
        <end position="1891"/>
    </location>
</feature>
<feature type="transmembrane region" description="Helical" evidence="14">
    <location>
        <begin position="1164"/>
        <end position="1184"/>
    </location>
</feature>
<feature type="transmembrane region" description="Helical" evidence="14">
    <location>
        <begin position="1191"/>
        <end position="1209"/>
    </location>
</feature>
<evidence type="ECO:0000256" key="13">
    <source>
        <dbReference type="SAM" id="MobiDB-lite"/>
    </source>
</evidence>
<feature type="region of interest" description="Disordered" evidence="13">
    <location>
        <begin position="1389"/>
        <end position="1411"/>
    </location>
</feature>
<feature type="transmembrane region" description="Helical" evidence="14">
    <location>
        <begin position="529"/>
        <end position="548"/>
    </location>
</feature>
<dbReference type="OrthoDB" id="431720at2759"/>
<dbReference type="InterPro" id="IPR005821">
    <property type="entry name" value="Ion_trans_dom"/>
</dbReference>
<proteinExistence type="predicted"/>
<feature type="transmembrane region" description="Helical" evidence="14">
    <location>
        <begin position="2033"/>
        <end position="2054"/>
    </location>
</feature>
<evidence type="ECO:0000256" key="14">
    <source>
        <dbReference type="SAM" id="Phobius"/>
    </source>
</evidence>
<dbReference type="FunFam" id="1.10.287.70:FF:000282">
    <property type="entry name" value="Calcium channel subunit Cch1"/>
    <property type="match status" value="1"/>
</dbReference>
<dbReference type="FunFam" id="1.10.287.70:FF:000117">
    <property type="entry name" value="Voltage-gated Ca2+ channel, alpha subunit"/>
    <property type="match status" value="1"/>
</dbReference>
<feature type="transmembrane region" description="Helical" evidence="14">
    <location>
        <begin position="587"/>
        <end position="605"/>
    </location>
</feature>
<feature type="domain" description="Ion transport" evidence="15">
    <location>
        <begin position="1807"/>
        <end position="2060"/>
    </location>
</feature>
<feature type="transmembrane region" description="Helical" evidence="14">
    <location>
        <begin position="462"/>
        <end position="483"/>
    </location>
</feature>
<dbReference type="InterPro" id="IPR050599">
    <property type="entry name" value="VDCC_alpha-1_subunit"/>
</dbReference>
<feature type="compositionally biased region" description="Polar residues" evidence="13">
    <location>
        <begin position="349"/>
        <end position="364"/>
    </location>
</feature>
<evidence type="ECO:0000256" key="6">
    <source>
        <dbReference type="ARBA" id="ARBA00022837"/>
    </source>
</evidence>
<dbReference type="FunFam" id="1.20.120.350:FF:000082">
    <property type="entry name" value="Uncharacterized protein"/>
    <property type="match status" value="1"/>
</dbReference>
<feature type="region of interest" description="Disordered" evidence="13">
    <location>
        <begin position="64"/>
        <end position="86"/>
    </location>
</feature>
<feature type="region of interest" description="Disordered" evidence="13">
    <location>
        <begin position="349"/>
        <end position="393"/>
    </location>
</feature>
<dbReference type="EMBL" id="CAJJDP010000101">
    <property type="protein sequence ID" value="CAD8192132.1"/>
    <property type="molecule type" value="Genomic_DNA"/>
</dbReference>
<evidence type="ECO:0000313" key="17">
    <source>
        <dbReference type="Proteomes" id="UP000683925"/>
    </source>
</evidence>
<keyword evidence="6" id="KW-0106">Calcium</keyword>
<evidence type="ECO:0000259" key="15">
    <source>
        <dbReference type="Pfam" id="PF00520"/>
    </source>
</evidence>
<evidence type="ECO:0000256" key="8">
    <source>
        <dbReference type="ARBA" id="ARBA00022989"/>
    </source>
</evidence>
<keyword evidence="11" id="KW-0325">Glycoprotein</keyword>
<feature type="domain" description="Ion transport" evidence="15">
    <location>
        <begin position="1500"/>
        <end position="1757"/>
    </location>
</feature>
<dbReference type="GO" id="GO:0008331">
    <property type="term" value="F:high voltage-gated calcium channel activity"/>
    <property type="evidence" value="ECO:0007669"/>
    <property type="project" value="TreeGrafter"/>
</dbReference>
<feature type="transmembrane region" description="Helical" evidence="14">
    <location>
        <begin position="1133"/>
        <end position="1152"/>
    </location>
</feature>
<feature type="compositionally biased region" description="Polar residues" evidence="13">
    <location>
        <begin position="25"/>
        <end position="52"/>
    </location>
</feature>
<feature type="transmembrane region" description="Helical" evidence="14">
    <location>
        <begin position="1253"/>
        <end position="1275"/>
    </location>
</feature>
<keyword evidence="2" id="KW-0813">Transport</keyword>
<comment type="subcellular location">
    <subcellularLocation>
        <location evidence="1">Membrane</location>
        <topology evidence="1">Multi-pass membrane protein</topology>
    </subcellularLocation>
</comment>
<evidence type="ECO:0000256" key="5">
    <source>
        <dbReference type="ARBA" id="ARBA00022692"/>
    </source>
</evidence>
<keyword evidence="7" id="KW-0851">Voltage-gated channel</keyword>
<protein>
    <recommendedName>
        <fullName evidence="15">Ion transport domain-containing protein</fullName>
    </recommendedName>
</protein>
<dbReference type="PANTHER" id="PTHR45628">
    <property type="entry name" value="VOLTAGE-DEPENDENT CALCIUM CHANNEL TYPE A SUBUNIT ALPHA-1"/>
    <property type="match status" value="1"/>
</dbReference>
<keyword evidence="8 14" id="KW-1133">Transmembrane helix</keyword>
<feature type="transmembrane region" description="Helical" evidence="14">
    <location>
        <begin position="504"/>
        <end position="523"/>
    </location>
</feature>
<gene>
    <name evidence="16" type="ORF">POCTA_138.1.T1010123</name>
</gene>
<evidence type="ECO:0000256" key="3">
    <source>
        <dbReference type="ARBA" id="ARBA00022568"/>
    </source>
</evidence>
<feature type="transmembrane region" description="Helical" evidence="14">
    <location>
        <begin position="1494"/>
        <end position="1518"/>
    </location>
</feature>
<keyword evidence="17" id="KW-1185">Reference proteome</keyword>
<feature type="domain" description="Ion transport" evidence="15">
    <location>
        <begin position="464"/>
        <end position="720"/>
    </location>
</feature>
<keyword evidence="9" id="KW-0406">Ion transport</keyword>
<evidence type="ECO:0000256" key="10">
    <source>
        <dbReference type="ARBA" id="ARBA00023136"/>
    </source>
</evidence>
<organism evidence="16 17">
    <name type="scientific">Paramecium octaurelia</name>
    <dbReference type="NCBI Taxonomy" id="43137"/>
    <lineage>
        <taxon>Eukaryota</taxon>
        <taxon>Sar</taxon>
        <taxon>Alveolata</taxon>
        <taxon>Ciliophora</taxon>
        <taxon>Intramacronucleata</taxon>
        <taxon>Oligohymenophorea</taxon>
        <taxon>Peniculida</taxon>
        <taxon>Parameciidae</taxon>
        <taxon>Paramecium</taxon>
    </lineage>
</organism>
<accession>A0A8S1WSE6</accession>
<feature type="compositionally biased region" description="Acidic residues" evidence="13">
    <location>
        <begin position="365"/>
        <end position="376"/>
    </location>
</feature>
<keyword evidence="12" id="KW-0407">Ion channel</keyword>